<comment type="caution">
    <text evidence="1">The sequence shown here is derived from an EMBL/GenBank/DDBJ whole genome shotgun (WGS) entry which is preliminary data.</text>
</comment>
<evidence type="ECO:0000313" key="1">
    <source>
        <dbReference type="EMBL" id="KAI5083343.1"/>
    </source>
</evidence>
<sequence length="225" mass="24601">MSAVLAACSKKKTIFRNAAFSCLEQVLIHCRDQAVNEEAFAYVLQCSSIPSKEEANADADEADTSYVSSLEKVLLCLKASMTGVSISILGGRFGAITACLADKLNGSYIWQVKMATLETIQTFIELVSKASQDDQEQKHIVRSMEVLLFAILECLGSVKIGQVRDTCLQCMLAMLGNADFRPQLVKNSGKRAHERLSLLNELERNSSTKSLIQSALGLLSLDKVM</sequence>
<keyword evidence="2" id="KW-1185">Reference proteome</keyword>
<dbReference type="InterPro" id="IPR016024">
    <property type="entry name" value="ARM-type_fold"/>
</dbReference>
<gene>
    <name evidence="1" type="ORF">GOP47_0003086</name>
</gene>
<dbReference type="Proteomes" id="UP000886520">
    <property type="component" value="Chromosome 3"/>
</dbReference>
<protein>
    <submittedName>
        <fullName evidence="1">Uncharacterized protein</fullName>
    </submittedName>
</protein>
<dbReference type="EMBL" id="JABFUD020000002">
    <property type="protein sequence ID" value="KAI5083343.1"/>
    <property type="molecule type" value="Genomic_DNA"/>
</dbReference>
<organism evidence="1 2">
    <name type="scientific">Adiantum capillus-veneris</name>
    <name type="common">Maidenhair fern</name>
    <dbReference type="NCBI Taxonomy" id="13818"/>
    <lineage>
        <taxon>Eukaryota</taxon>
        <taxon>Viridiplantae</taxon>
        <taxon>Streptophyta</taxon>
        <taxon>Embryophyta</taxon>
        <taxon>Tracheophyta</taxon>
        <taxon>Polypodiopsida</taxon>
        <taxon>Polypodiidae</taxon>
        <taxon>Polypodiales</taxon>
        <taxon>Pteridineae</taxon>
        <taxon>Pteridaceae</taxon>
        <taxon>Vittarioideae</taxon>
        <taxon>Adiantum</taxon>
    </lineage>
</organism>
<accession>A0A9D4VD13</accession>
<reference evidence="1" key="1">
    <citation type="submission" date="2021-01" db="EMBL/GenBank/DDBJ databases">
        <title>Adiantum capillus-veneris genome.</title>
        <authorList>
            <person name="Fang Y."/>
            <person name="Liao Q."/>
        </authorList>
    </citation>
    <scope>NUCLEOTIDE SEQUENCE</scope>
    <source>
        <strain evidence="1">H3</strain>
        <tissue evidence="1">Leaf</tissue>
    </source>
</reference>
<proteinExistence type="predicted"/>
<dbReference type="SUPFAM" id="SSF48371">
    <property type="entry name" value="ARM repeat"/>
    <property type="match status" value="1"/>
</dbReference>
<name>A0A9D4VD13_ADICA</name>
<dbReference type="AlphaFoldDB" id="A0A9D4VD13"/>
<evidence type="ECO:0000313" key="2">
    <source>
        <dbReference type="Proteomes" id="UP000886520"/>
    </source>
</evidence>